<dbReference type="PANTHER" id="PTHR40761:SF1">
    <property type="entry name" value="CONSERVED INTEGRAL MEMBRANE ALANINE VALINE AND LEUCINE RICH PROTEIN-RELATED"/>
    <property type="match status" value="1"/>
</dbReference>
<evidence type="ECO:0000313" key="7">
    <source>
        <dbReference type="Proteomes" id="UP001180487"/>
    </source>
</evidence>
<accession>A0ABU2C7G5</accession>
<sequence length="298" mass="31748">MAGFAPYIMGTHNFIPYMVVVLVTLTATVLIQLGYFLWKLSADGQPKIGGAPAWQVLCALATDWRWMLGFVMTSLGWVLFVQATAMGDISLVQPLMSAGDLLLVILAVVFLKERLLLVEWGGVLMTVLGAVALAWNAEASYVTSFNSMHLQILLGCAMLIGLTLLLTNRWALRPEVSLALVVGLCFGSGAVLTKAMTVAYSGPGQTIMTWAVLIDPLLLAVVLANVFGLILLQAAFQRGRAAVIVPLQLAMANAITVLAGGIIFNEQITPLRTFGIVLILGGTTLLHLKPSTVSQGLA</sequence>
<feature type="transmembrane region" description="Helical" evidence="5">
    <location>
        <begin position="14"/>
        <end position="38"/>
    </location>
</feature>
<dbReference type="Proteomes" id="UP001180487">
    <property type="component" value="Unassembled WGS sequence"/>
</dbReference>
<keyword evidence="4 5" id="KW-0472">Membrane</keyword>
<reference evidence="6 7" key="1">
    <citation type="submission" date="2023-07" db="EMBL/GenBank/DDBJ databases">
        <title>Sorghum-associated microbial communities from plants grown in Nebraska, USA.</title>
        <authorList>
            <person name="Schachtman D."/>
        </authorList>
    </citation>
    <scope>NUCLEOTIDE SEQUENCE [LARGE SCALE GENOMIC DNA]</scope>
    <source>
        <strain evidence="6 7">BE313</strain>
    </source>
</reference>
<dbReference type="Gene3D" id="1.10.3730.20">
    <property type="match status" value="2"/>
</dbReference>
<dbReference type="EMBL" id="JAVDXT010000002">
    <property type="protein sequence ID" value="MDR7377276.1"/>
    <property type="molecule type" value="Genomic_DNA"/>
</dbReference>
<evidence type="ECO:0000256" key="5">
    <source>
        <dbReference type="SAM" id="Phobius"/>
    </source>
</evidence>
<evidence type="ECO:0000256" key="1">
    <source>
        <dbReference type="ARBA" id="ARBA00004141"/>
    </source>
</evidence>
<feature type="transmembrane region" description="Helical" evidence="5">
    <location>
        <begin position="244"/>
        <end position="264"/>
    </location>
</feature>
<feature type="transmembrane region" description="Helical" evidence="5">
    <location>
        <begin position="66"/>
        <end position="85"/>
    </location>
</feature>
<comment type="caution">
    <text evidence="6">The sequence shown here is derived from an EMBL/GenBank/DDBJ whole genome shotgun (WGS) entry which is preliminary data.</text>
</comment>
<feature type="transmembrane region" description="Helical" evidence="5">
    <location>
        <begin position="207"/>
        <end position="232"/>
    </location>
</feature>
<name>A0ABU2C7G5_9BURK</name>
<dbReference type="PANTHER" id="PTHR40761">
    <property type="entry name" value="CONSERVED INTEGRAL MEMBRANE ALANINE VALINE AND LEUCINE RICH PROTEIN-RELATED"/>
    <property type="match status" value="1"/>
</dbReference>
<evidence type="ECO:0000256" key="2">
    <source>
        <dbReference type="ARBA" id="ARBA00022692"/>
    </source>
</evidence>
<evidence type="ECO:0000313" key="6">
    <source>
        <dbReference type="EMBL" id="MDR7377276.1"/>
    </source>
</evidence>
<protein>
    <submittedName>
        <fullName evidence="6">Membrane protein</fullName>
    </submittedName>
</protein>
<dbReference type="SUPFAM" id="SSF103481">
    <property type="entry name" value="Multidrug resistance efflux transporter EmrE"/>
    <property type="match status" value="2"/>
</dbReference>
<feature type="transmembrane region" description="Helical" evidence="5">
    <location>
        <begin position="148"/>
        <end position="166"/>
    </location>
</feature>
<dbReference type="RefSeq" id="WP_310372926.1">
    <property type="nucleotide sequence ID" value="NZ_JAVDXT010000002.1"/>
</dbReference>
<feature type="transmembrane region" description="Helical" evidence="5">
    <location>
        <begin position="178"/>
        <end position="201"/>
    </location>
</feature>
<dbReference type="InterPro" id="IPR008521">
    <property type="entry name" value="Mg_trans_NIPA"/>
</dbReference>
<keyword evidence="7" id="KW-1185">Reference proteome</keyword>
<comment type="subcellular location">
    <subcellularLocation>
        <location evidence="1">Membrane</location>
        <topology evidence="1">Multi-pass membrane protein</topology>
    </subcellularLocation>
</comment>
<gene>
    <name evidence="6" type="ORF">J2X19_001955</name>
</gene>
<evidence type="ECO:0000256" key="4">
    <source>
        <dbReference type="ARBA" id="ARBA00023136"/>
    </source>
</evidence>
<proteinExistence type="predicted"/>
<feature type="transmembrane region" description="Helical" evidence="5">
    <location>
        <begin position="117"/>
        <end position="136"/>
    </location>
</feature>
<organism evidence="6 7">
    <name type="scientific">Rhodoferax ferrireducens</name>
    <dbReference type="NCBI Taxonomy" id="192843"/>
    <lineage>
        <taxon>Bacteria</taxon>
        <taxon>Pseudomonadati</taxon>
        <taxon>Pseudomonadota</taxon>
        <taxon>Betaproteobacteria</taxon>
        <taxon>Burkholderiales</taxon>
        <taxon>Comamonadaceae</taxon>
        <taxon>Rhodoferax</taxon>
    </lineage>
</organism>
<keyword evidence="2 5" id="KW-0812">Transmembrane</keyword>
<evidence type="ECO:0000256" key="3">
    <source>
        <dbReference type="ARBA" id="ARBA00022989"/>
    </source>
</evidence>
<dbReference type="InterPro" id="IPR037185">
    <property type="entry name" value="EmrE-like"/>
</dbReference>
<dbReference type="Pfam" id="PF05653">
    <property type="entry name" value="Mg_trans_NIPA"/>
    <property type="match status" value="1"/>
</dbReference>
<feature type="transmembrane region" description="Helical" evidence="5">
    <location>
        <begin position="91"/>
        <end position="110"/>
    </location>
</feature>
<keyword evidence="3 5" id="KW-1133">Transmembrane helix</keyword>